<gene>
    <name evidence="2" type="ORF">AKL21_04255</name>
</gene>
<proteinExistence type="predicted"/>
<keyword evidence="1" id="KW-0812">Transmembrane</keyword>
<keyword evidence="3" id="KW-1185">Reference proteome</keyword>
<keyword evidence="1" id="KW-0472">Membrane</keyword>
<name>A0A267HUC1_9ENTE</name>
<evidence type="ECO:0000256" key="1">
    <source>
        <dbReference type="SAM" id="Phobius"/>
    </source>
</evidence>
<comment type="caution">
    <text evidence="2">The sequence shown here is derived from an EMBL/GenBank/DDBJ whole genome shotgun (WGS) entry which is preliminary data.</text>
</comment>
<evidence type="ECO:0000313" key="3">
    <source>
        <dbReference type="Proteomes" id="UP000216797"/>
    </source>
</evidence>
<accession>A0A267HUC1</accession>
<evidence type="ECO:0000313" key="2">
    <source>
        <dbReference type="EMBL" id="PAB01225.1"/>
    </source>
</evidence>
<feature type="transmembrane region" description="Helical" evidence="1">
    <location>
        <begin position="211"/>
        <end position="231"/>
    </location>
</feature>
<keyword evidence="1" id="KW-1133">Transmembrane helix</keyword>
<protein>
    <recommendedName>
        <fullName evidence="4">ABC transporter permease</fullName>
    </recommendedName>
</protein>
<reference evidence="2 3" key="1">
    <citation type="submission" date="2015-08" db="EMBL/GenBank/DDBJ databases">
        <title>Enterococcus genome sequence.</title>
        <authorList>
            <person name="Acedo J.Z."/>
            <person name="Vederas J.C."/>
        </authorList>
    </citation>
    <scope>NUCLEOTIDE SEQUENCE [LARGE SCALE GENOMIC DNA]</scope>
    <source>
        <strain evidence="2 3">49</strain>
    </source>
</reference>
<dbReference type="AlphaFoldDB" id="A0A267HUC1"/>
<sequence>MRTVHYAVASLHYHKKIYLPYFIALVVMTVGIFFTLCLINSAQVVYHSLQDMLTNNPLNEDKNWDNALQFFFSQMKNIYLSFTLVSLVALTVLTFFFASYSFNRRQKELQTFFASGRSHFNVALQIIYEFVLPALLVVGVITCLTLVFQPFIQRICETIHTQTAQMIRTNDLTNLNNGTQFGIRLPKNYPLLIQSVFISSRDWLNVLTTTIGQTVGLLLVNFAVGLPLAILGSKIRFFRKH</sequence>
<feature type="transmembrane region" description="Helical" evidence="1">
    <location>
        <begin position="122"/>
        <end position="148"/>
    </location>
</feature>
<dbReference type="EMBL" id="LHUG01000004">
    <property type="protein sequence ID" value="PAB01225.1"/>
    <property type="molecule type" value="Genomic_DNA"/>
</dbReference>
<dbReference type="Proteomes" id="UP000216797">
    <property type="component" value="Unassembled WGS sequence"/>
</dbReference>
<dbReference type="RefSeq" id="WP_095006200.1">
    <property type="nucleotide sequence ID" value="NZ_LHUG01000004.1"/>
</dbReference>
<organism evidence="2 3">
    <name type="scientific">Enterococcus canintestini</name>
    <dbReference type="NCBI Taxonomy" id="317010"/>
    <lineage>
        <taxon>Bacteria</taxon>
        <taxon>Bacillati</taxon>
        <taxon>Bacillota</taxon>
        <taxon>Bacilli</taxon>
        <taxon>Lactobacillales</taxon>
        <taxon>Enterococcaceae</taxon>
        <taxon>Enterococcus</taxon>
    </lineage>
</organism>
<evidence type="ECO:0008006" key="4">
    <source>
        <dbReference type="Google" id="ProtNLM"/>
    </source>
</evidence>
<feature type="transmembrane region" description="Helical" evidence="1">
    <location>
        <begin position="21"/>
        <end position="46"/>
    </location>
</feature>
<feature type="transmembrane region" description="Helical" evidence="1">
    <location>
        <begin position="78"/>
        <end position="102"/>
    </location>
</feature>